<reference evidence="1 2" key="1">
    <citation type="journal article" date="2022" name="bioRxiv">
        <title>Genomics of Preaxostyla Flagellates Illuminates Evolutionary Transitions and the Path Towards Mitochondrial Loss.</title>
        <authorList>
            <person name="Novak L.V.F."/>
            <person name="Treitli S.C."/>
            <person name="Pyrih J."/>
            <person name="Halakuc P."/>
            <person name="Pipaliya S.V."/>
            <person name="Vacek V."/>
            <person name="Brzon O."/>
            <person name="Soukal P."/>
            <person name="Eme L."/>
            <person name="Dacks J.B."/>
            <person name="Karnkowska A."/>
            <person name="Elias M."/>
            <person name="Hampl V."/>
        </authorList>
    </citation>
    <scope>NUCLEOTIDE SEQUENCE [LARGE SCALE GENOMIC DNA]</scope>
    <source>
        <strain evidence="1">NAU3</strain>
        <tissue evidence="1">Gut</tissue>
    </source>
</reference>
<keyword evidence="2" id="KW-1185">Reference proteome</keyword>
<comment type="caution">
    <text evidence="1">The sequence shown here is derived from an EMBL/GenBank/DDBJ whole genome shotgun (WGS) entry which is preliminary data.</text>
</comment>
<evidence type="ECO:0000313" key="2">
    <source>
        <dbReference type="Proteomes" id="UP001281761"/>
    </source>
</evidence>
<accession>A0ABQ9Y5E7</accession>
<organism evidence="1 2">
    <name type="scientific">Blattamonas nauphoetae</name>
    <dbReference type="NCBI Taxonomy" id="2049346"/>
    <lineage>
        <taxon>Eukaryota</taxon>
        <taxon>Metamonada</taxon>
        <taxon>Preaxostyla</taxon>
        <taxon>Oxymonadida</taxon>
        <taxon>Blattamonas</taxon>
    </lineage>
</organism>
<sequence length="100" mass="11580">MNRVDELLSRWINSTSITNQSPPMGSLLSKLGIGWDIIHHNEVIHKTPRKTQPLSLMTLIVLSAASLFFNHLQNCQFWDCWNHFSQHFHLVNPHPSKPSR</sequence>
<dbReference type="Proteomes" id="UP001281761">
    <property type="component" value="Unassembled WGS sequence"/>
</dbReference>
<proteinExistence type="predicted"/>
<dbReference type="EMBL" id="JARBJD010000034">
    <property type="protein sequence ID" value="KAK2958899.1"/>
    <property type="molecule type" value="Genomic_DNA"/>
</dbReference>
<evidence type="ECO:0000313" key="1">
    <source>
        <dbReference type="EMBL" id="KAK2958899.1"/>
    </source>
</evidence>
<gene>
    <name evidence="1" type="ORF">BLNAU_6148</name>
</gene>
<protein>
    <submittedName>
        <fullName evidence="1">Uncharacterized protein</fullName>
    </submittedName>
</protein>
<name>A0ABQ9Y5E7_9EUKA</name>